<evidence type="ECO:0000256" key="9">
    <source>
        <dbReference type="ARBA" id="ARBA00042052"/>
    </source>
</evidence>
<dbReference type="SUPFAM" id="SSF52096">
    <property type="entry name" value="ClpP/crotonase"/>
    <property type="match status" value="1"/>
</dbReference>
<dbReference type="GO" id="GO:0005829">
    <property type="term" value="C:cytosol"/>
    <property type="evidence" value="ECO:0007669"/>
    <property type="project" value="UniProtKB-SubCell"/>
</dbReference>
<evidence type="ECO:0000256" key="6">
    <source>
        <dbReference type="ARBA" id="ARBA00036541"/>
    </source>
</evidence>
<dbReference type="GO" id="GO:0004492">
    <property type="term" value="F:methyl/ethyl malonyl-CoA decarboxylase activity"/>
    <property type="evidence" value="ECO:0007669"/>
    <property type="project" value="UniProtKB-EC"/>
</dbReference>
<dbReference type="AlphaFoldDB" id="A0AA42BQU2"/>
<gene>
    <name evidence="14" type="ORF">NK662_17180</name>
</gene>
<evidence type="ECO:0000256" key="2">
    <source>
        <dbReference type="ARBA" id="ARBA00005254"/>
    </source>
</evidence>
<dbReference type="Proteomes" id="UP001156102">
    <property type="component" value="Unassembled WGS sequence"/>
</dbReference>
<comment type="subcellular location">
    <subcellularLocation>
        <location evidence="1">Cytoplasm</location>
        <location evidence="1">Cytosol</location>
    </subcellularLocation>
</comment>
<evidence type="ECO:0000256" key="13">
    <source>
        <dbReference type="RuleBase" id="RU003707"/>
    </source>
</evidence>
<dbReference type="EC" id="4.1.1.94" evidence="7"/>
<protein>
    <recommendedName>
        <fullName evidence="8">Ethylmalonyl-CoA decarboxylase</fullName>
        <ecNumber evidence="7">4.1.1.94</ecNumber>
    </recommendedName>
    <alternativeName>
        <fullName evidence="10">Enoyl-CoA hydratase domain-containing protein 1</fullName>
    </alternativeName>
    <alternativeName>
        <fullName evidence="9">Methylmalonyl-CoA decarboxylase</fullName>
    </alternativeName>
</protein>
<comment type="catalytic activity">
    <reaction evidence="11">
        <text>(S)-methylmalonyl-CoA + H(+) = propanoyl-CoA + CO2</text>
        <dbReference type="Rhea" id="RHEA:61340"/>
        <dbReference type="ChEBI" id="CHEBI:15378"/>
        <dbReference type="ChEBI" id="CHEBI:16526"/>
        <dbReference type="ChEBI" id="CHEBI:57327"/>
        <dbReference type="ChEBI" id="CHEBI:57392"/>
        <dbReference type="EC" id="4.1.1.94"/>
    </reaction>
    <physiologicalReaction direction="left-to-right" evidence="11">
        <dbReference type="Rhea" id="RHEA:61341"/>
    </physiologicalReaction>
</comment>
<evidence type="ECO:0000256" key="12">
    <source>
        <dbReference type="ARBA" id="ARBA00056546"/>
    </source>
</evidence>
<reference evidence="14" key="1">
    <citation type="submission" date="2022-07" db="EMBL/GenBank/DDBJ databases">
        <authorList>
            <person name="Li W.-J."/>
            <person name="Deng Q.-Q."/>
        </authorList>
    </citation>
    <scope>NUCLEOTIDE SEQUENCE</scope>
    <source>
        <strain evidence="14">SYSU M60031</strain>
    </source>
</reference>
<evidence type="ECO:0000256" key="8">
    <source>
        <dbReference type="ARBA" id="ARBA00039903"/>
    </source>
</evidence>
<keyword evidence="3" id="KW-0963">Cytoplasm</keyword>
<evidence type="ECO:0000256" key="7">
    <source>
        <dbReference type="ARBA" id="ARBA00038883"/>
    </source>
</evidence>
<dbReference type="PANTHER" id="PTHR11941">
    <property type="entry name" value="ENOYL-COA HYDRATASE-RELATED"/>
    <property type="match status" value="1"/>
</dbReference>
<proteinExistence type="inferred from homology"/>
<evidence type="ECO:0000256" key="11">
    <source>
        <dbReference type="ARBA" id="ARBA00047446"/>
    </source>
</evidence>
<dbReference type="Pfam" id="PF00378">
    <property type="entry name" value="ECH_1"/>
    <property type="match status" value="1"/>
</dbReference>
<evidence type="ECO:0000256" key="5">
    <source>
        <dbReference type="ARBA" id="ARBA00036343"/>
    </source>
</evidence>
<dbReference type="CDD" id="cd06558">
    <property type="entry name" value="crotonase-like"/>
    <property type="match status" value="1"/>
</dbReference>
<evidence type="ECO:0000256" key="10">
    <source>
        <dbReference type="ARBA" id="ARBA00042182"/>
    </source>
</evidence>
<evidence type="ECO:0000256" key="1">
    <source>
        <dbReference type="ARBA" id="ARBA00004514"/>
    </source>
</evidence>
<evidence type="ECO:0000256" key="4">
    <source>
        <dbReference type="ARBA" id="ARBA00023239"/>
    </source>
</evidence>
<dbReference type="RefSeq" id="WP_254760175.1">
    <property type="nucleotide sequence ID" value="NZ_JANCLT010000010.1"/>
</dbReference>
<keyword evidence="15" id="KW-1185">Reference proteome</keyword>
<dbReference type="PANTHER" id="PTHR11941:SF27">
    <property type="entry name" value="ETHYLMALONYL-COA DECARBOXYLASE"/>
    <property type="match status" value="1"/>
</dbReference>
<comment type="similarity">
    <text evidence="2 13">Belongs to the enoyl-CoA hydratase/isomerase family.</text>
</comment>
<dbReference type="Gene3D" id="3.90.226.10">
    <property type="entry name" value="2-enoyl-CoA Hydratase, Chain A, domain 1"/>
    <property type="match status" value="1"/>
</dbReference>
<accession>A0AA42BQU2</accession>
<comment type="catalytic activity">
    <reaction evidence="6">
        <text>(2R)-ethylmalonyl-CoA + H(+) = butanoyl-CoA + CO2</text>
        <dbReference type="Rhea" id="RHEA:59540"/>
        <dbReference type="ChEBI" id="CHEBI:15378"/>
        <dbReference type="ChEBI" id="CHEBI:16526"/>
        <dbReference type="ChEBI" id="CHEBI:57371"/>
        <dbReference type="ChEBI" id="CHEBI:85316"/>
        <dbReference type="EC" id="4.1.1.94"/>
    </reaction>
    <physiologicalReaction direction="left-to-right" evidence="6">
        <dbReference type="Rhea" id="RHEA:59541"/>
    </physiologicalReaction>
</comment>
<dbReference type="EMBL" id="JANCLT010000010">
    <property type="protein sequence ID" value="MCP8970257.1"/>
    <property type="molecule type" value="Genomic_DNA"/>
</dbReference>
<dbReference type="PROSITE" id="PS00166">
    <property type="entry name" value="ENOYL_COA_HYDRATASE"/>
    <property type="match status" value="1"/>
</dbReference>
<evidence type="ECO:0000313" key="15">
    <source>
        <dbReference type="Proteomes" id="UP001156102"/>
    </source>
</evidence>
<comment type="caution">
    <text evidence="14">The sequence shown here is derived from an EMBL/GenBank/DDBJ whole genome shotgun (WGS) entry which is preliminary data.</text>
</comment>
<sequence length="251" mass="28319">MKKLLRRLDERGVLWATLNRPERRNAVDYDMMDEFEQLIHEIKHLPHVKALVITGAGDAFCAGGDLQQFHALRTTEEAYPMLQRMGTVLYDLMLLPVPTIALLNGTAVGGGCEIASACDYRFAAHTATVGFVQGNLAITTGWGGAAMLLEKVRHDEAMTLLCSARRFTAHDAKDLGFIQEVFLDDVMLSCDKWIEEMLIPRAEVLRAYKESAARRWEATGLRERMVQEIRQCAQLWEGEAHHEAVAAFFRR</sequence>
<dbReference type="InterPro" id="IPR029045">
    <property type="entry name" value="ClpP/crotonase-like_dom_sf"/>
</dbReference>
<name>A0AA42BQU2_9BACI</name>
<evidence type="ECO:0000313" key="14">
    <source>
        <dbReference type="EMBL" id="MCP8970257.1"/>
    </source>
</evidence>
<keyword evidence="4" id="KW-0456">Lyase</keyword>
<comment type="function">
    <text evidence="12">Decarboxylates ethylmalonyl-CoA, a potentially toxic metabolite, to form butyryl-CoA, suggesting it might be involved in metabolite proofreading. Acts preferentially on (S)-ethylmalonyl-CoA but also has some activity on the (R)-isomer. Also has methylmalonyl-CoA decarboxylase activity at lower level.</text>
</comment>
<organism evidence="14 15">
    <name type="scientific">Ectobacillus ponti</name>
    <dbReference type="NCBI Taxonomy" id="2961894"/>
    <lineage>
        <taxon>Bacteria</taxon>
        <taxon>Bacillati</taxon>
        <taxon>Bacillota</taxon>
        <taxon>Bacilli</taxon>
        <taxon>Bacillales</taxon>
        <taxon>Bacillaceae</taxon>
        <taxon>Ectobacillus</taxon>
    </lineage>
</organism>
<dbReference type="InterPro" id="IPR001753">
    <property type="entry name" value="Enoyl-CoA_hydra/iso"/>
</dbReference>
<evidence type="ECO:0000256" key="3">
    <source>
        <dbReference type="ARBA" id="ARBA00022490"/>
    </source>
</evidence>
<dbReference type="InterPro" id="IPR018376">
    <property type="entry name" value="Enoyl-CoA_hyd/isom_CS"/>
</dbReference>
<comment type="catalytic activity">
    <reaction evidence="5">
        <text>(2S)-ethylmalonyl-CoA + H(+) = butanoyl-CoA + CO2</text>
        <dbReference type="Rhea" id="RHEA:32131"/>
        <dbReference type="ChEBI" id="CHEBI:15378"/>
        <dbReference type="ChEBI" id="CHEBI:16526"/>
        <dbReference type="ChEBI" id="CHEBI:57371"/>
        <dbReference type="ChEBI" id="CHEBI:60909"/>
        <dbReference type="EC" id="4.1.1.94"/>
    </reaction>
    <physiologicalReaction direction="left-to-right" evidence="5">
        <dbReference type="Rhea" id="RHEA:32132"/>
    </physiologicalReaction>
</comment>
<dbReference type="GO" id="GO:0006635">
    <property type="term" value="P:fatty acid beta-oxidation"/>
    <property type="evidence" value="ECO:0007669"/>
    <property type="project" value="TreeGrafter"/>
</dbReference>